<sequence length="57" mass="6633">MQRTVTDLQAIADAASDPAEREEVLKIITRLSHQEQEWPDIDELIRIKLRFSSEPKD</sequence>
<name>A0A512E4F4_9PROT</name>
<evidence type="ECO:0000313" key="1">
    <source>
        <dbReference type="EMBL" id="GEO43626.1"/>
    </source>
</evidence>
<dbReference type="RefSeq" id="WP_157599397.1">
    <property type="nucleotide sequence ID" value="NZ_BJYZ01000109.1"/>
</dbReference>
<organism evidence="1 2">
    <name type="scientific">Skermanella aerolata</name>
    <dbReference type="NCBI Taxonomy" id="393310"/>
    <lineage>
        <taxon>Bacteria</taxon>
        <taxon>Pseudomonadati</taxon>
        <taxon>Pseudomonadota</taxon>
        <taxon>Alphaproteobacteria</taxon>
        <taxon>Rhodospirillales</taxon>
        <taxon>Azospirillaceae</taxon>
        <taxon>Skermanella</taxon>
    </lineage>
</organism>
<accession>A0A512E4F4</accession>
<dbReference type="EMBL" id="BJYZ01000109">
    <property type="protein sequence ID" value="GEO43626.1"/>
    <property type="molecule type" value="Genomic_DNA"/>
</dbReference>
<protein>
    <submittedName>
        <fullName evidence="1">Uncharacterized protein</fullName>
    </submittedName>
</protein>
<dbReference type="AlphaFoldDB" id="A0A512E4F4"/>
<proteinExistence type="predicted"/>
<reference evidence="1 2" key="1">
    <citation type="submission" date="2019-07" db="EMBL/GenBank/DDBJ databases">
        <title>Whole genome shotgun sequence of Skermanella aerolata NBRC 106429.</title>
        <authorList>
            <person name="Hosoyama A."/>
            <person name="Uohara A."/>
            <person name="Ohji S."/>
            <person name="Ichikawa N."/>
        </authorList>
    </citation>
    <scope>NUCLEOTIDE SEQUENCE [LARGE SCALE GENOMIC DNA]</scope>
    <source>
        <strain evidence="1 2">NBRC 106429</strain>
    </source>
</reference>
<comment type="caution">
    <text evidence="1">The sequence shown here is derived from an EMBL/GenBank/DDBJ whole genome shotgun (WGS) entry which is preliminary data.</text>
</comment>
<evidence type="ECO:0000313" key="2">
    <source>
        <dbReference type="Proteomes" id="UP000321523"/>
    </source>
</evidence>
<gene>
    <name evidence="1" type="ORF">SAE02_77740</name>
</gene>
<keyword evidence="2" id="KW-1185">Reference proteome</keyword>
<dbReference type="Proteomes" id="UP000321523">
    <property type="component" value="Unassembled WGS sequence"/>
</dbReference>